<keyword evidence="2" id="KW-1185">Reference proteome</keyword>
<organism evidence="1 2">
    <name type="scientific">Leucogyrophana mollusca</name>
    <dbReference type="NCBI Taxonomy" id="85980"/>
    <lineage>
        <taxon>Eukaryota</taxon>
        <taxon>Fungi</taxon>
        <taxon>Dikarya</taxon>
        <taxon>Basidiomycota</taxon>
        <taxon>Agaricomycotina</taxon>
        <taxon>Agaricomycetes</taxon>
        <taxon>Agaricomycetidae</taxon>
        <taxon>Boletales</taxon>
        <taxon>Boletales incertae sedis</taxon>
        <taxon>Leucogyrophana</taxon>
    </lineage>
</organism>
<sequence>MFFNSKSTFVLLAVAAGIVAEGPCTQKIPYKHKDDTWAMQAWTNPTCSGDSPDYYSHTLADKPNHWSDCFPLHATSKRLHSFILQAKPHRHHPIGLIFYSDIGCKHALDKTSDSWPAWGWSGVGSPLEVEHGQAAFKVFSLKRSTP</sequence>
<gene>
    <name evidence="1" type="ORF">BV22DRAFT_1128586</name>
</gene>
<reference evidence="1" key="1">
    <citation type="journal article" date="2021" name="New Phytol.">
        <title>Evolutionary innovations through gain and loss of genes in the ectomycorrhizal Boletales.</title>
        <authorList>
            <person name="Wu G."/>
            <person name="Miyauchi S."/>
            <person name="Morin E."/>
            <person name="Kuo A."/>
            <person name="Drula E."/>
            <person name="Varga T."/>
            <person name="Kohler A."/>
            <person name="Feng B."/>
            <person name="Cao Y."/>
            <person name="Lipzen A."/>
            <person name="Daum C."/>
            <person name="Hundley H."/>
            <person name="Pangilinan J."/>
            <person name="Johnson J."/>
            <person name="Barry K."/>
            <person name="LaButti K."/>
            <person name="Ng V."/>
            <person name="Ahrendt S."/>
            <person name="Min B."/>
            <person name="Choi I.G."/>
            <person name="Park H."/>
            <person name="Plett J.M."/>
            <person name="Magnuson J."/>
            <person name="Spatafora J.W."/>
            <person name="Nagy L.G."/>
            <person name="Henrissat B."/>
            <person name="Grigoriev I.V."/>
            <person name="Yang Z.L."/>
            <person name="Xu J."/>
            <person name="Martin F.M."/>
        </authorList>
    </citation>
    <scope>NUCLEOTIDE SEQUENCE</scope>
    <source>
        <strain evidence="1">KUC20120723A-06</strain>
    </source>
</reference>
<dbReference type="Proteomes" id="UP000790709">
    <property type="component" value="Unassembled WGS sequence"/>
</dbReference>
<evidence type="ECO:0000313" key="1">
    <source>
        <dbReference type="EMBL" id="KAH7925909.1"/>
    </source>
</evidence>
<name>A0ACB8BKT1_9AGAM</name>
<protein>
    <submittedName>
        <fullName evidence="1">Uncharacterized protein</fullName>
    </submittedName>
</protein>
<accession>A0ACB8BKT1</accession>
<comment type="caution">
    <text evidence="1">The sequence shown here is derived from an EMBL/GenBank/DDBJ whole genome shotgun (WGS) entry which is preliminary data.</text>
</comment>
<evidence type="ECO:0000313" key="2">
    <source>
        <dbReference type="Proteomes" id="UP000790709"/>
    </source>
</evidence>
<dbReference type="EMBL" id="MU266392">
    <property type="protein sequence ID" value="KAH7925909.1"/>
    <property type="molecule type" value="Genomic_DNA"/>
</dbReference>
<proteinExistence type="predicted"/>